<dbReference type="PANTHER" id="PTHR44196">
    <property type="entry name" value="DEHYDROGENASE/REDUCTASE SDR FAMILY MEMBER 7B"/>
    <property type="match status" value="1"/>
</dbReference>
<name>C7QHA4_CATAD</name>
<dbReference type="EMBL" id="CP001700">
    <property type="protein sequence ID" value="ACU69043.1"/>
    <property type="molecule type" value="Genomic_DNA"/>
</dbReference>
<keyword evidence="2" id="KW-0560">Oxidoreductase</keyword>
<dbReference type="GO" id="GO:0016020">
    <property type="term" value="C:membrane"/>
    <property type="evidence" value="ECO:0007669"/>
    <property type="project" value="TreeGrafter"/>
</dbReference>
<dbReference type="PROSITE" id="PS00061">
    <property type="entry name" value="ADH_SHORT"/>
    <property type="match status" value="1"/>
</dbReference>
<dbReference type="eggNOG" id="COG0300">
    <property type="taxonomic scope" value="Bacteria"/>
</dbReference>
<dbReference type="HOGENOM" id="CLU_010194_2_1_11"/>
<sequence>MGTWGPQGVSGKVVVITGAARGIGADAARRLARRGAKVALIGLEPEELRKTAESCGPDATAWDADVTSWEQLGAAIDGIVDHYGGIDVVVANAGVAPTGFIRSIDPSAFERTIEINLLGVWRTVRTALPHIIKNKGYVLVVSSAAALIHPPALAAYTASKAGAEAFGDSLRAEVKHLGVDVGVAYFSWIKTDLVTSADAHPVLGKFRTSAPGPASRVYPLEKVGQAVADGIAKRSRVICVPSWVNQLRRFHGMLPAIVEKANARATARADREMIADIEKRGVEASSRLTGPGGAAAQAAKEAIQPVGRELPQDQR</sequence>
<dbReference type="InterPro" id="IPR020904">
    <property type="entry name" value="Sc_DH/Rdtase_CS"/>
</dbReference>
<dbReference type="PRINTS" id="PR00080">
    <property type="entry name" value="SDRFAMILY"/>
</dbReference>
<dbReference type="InterPro" id="IPR057326">
    <property type="entry name" value="KR_dom"/>
</dbReference>
<dbReference type="InterPro" id="IPR002347">
    <property type="entry name" value="SDR_fam"/>
</dbReference>
<feature type="region of interest" description="Disordered" evidence="4">
    <location>
        <begin position="285"/>
        <end position="315"/>
    </location>
</feature>
<dbReference type="InParanoid" id="C7QHA4"/>
<dbReference type="OrthoDB" id="3743899at2"/>
<dbReference type="GO" id="GO:0016491">
    <property type="term" value="F:oxidoreductase activity"/>
    <property type="evidence" value="ECO:0007669"/>
    <property type="project" value="UniProtKB-KW"/>
</dbReference>
<dbReference type="SUPFAM" id="SSF51735">
    <property type="entry name" value="NAD(P)-binding Rossmann-fold domains"/>
    <property type="match status" value="1"/>
</dbReference>
<dbReference type="RefSeq" id="WP_012784338.1">
    <property type="nucleotide sequence ID" value="NC_013131.1"/>
</dbReference>
<protein>
    <submittedName>
        <fullName evidence="6">Short-chain dehydrogenase/reductase SDR</fullName>
    </submittedName>
</protein>
<accession>C7QHA4</accession>
<reference evidence="6 7" key="1">
    <citation type="journal article" date="2009" name="Stand. Genomic Sci.">
        <title>Complete genome sequence of Catenulispora acidiphila type strain (ID 139908).</title>
        <authorList>
            <person name="Copeland A."/>
            <person name="Lapidus A."/>
            <person name="Glavina Del Rio T."/>
            <person name="Nolan M."/>
            <person name="Lucas S."/>
            <person name="Chen F."/>
            <person name="Tice H."/>
            <person name="Cheng J.F."/>
            <person name="Bruce D."/>
            <person name="Goodwin L."/>
            <person name="Pitluck S."/>
            <person name="Mikhailova N."/>
            <person name="Pati A."/>
            <person name="Ivanova N."/>
            <person name="Mavromatis K."/>
            <person name="Chen A."/>
            <person name="Palaniappan K."/>
            <person name="Chain P."/>
            <person name="Land M."/>
            <person name="Hauser L."/>
            <person name="Chang Y.J."/>
            <person name="Jeffries C.D."/>
            <person name="Chertkov O."/>
            <person name="Brettin T."/>
            <person name="Detter J.C."/>
            <person name="Han C."/>
            <person name="Ali Z."/>
            <person name="Tindall B.J."/>
            <person name="Goker M."/>
            <person name="Bristow J."/>
            <person name="Eisen J.A."/>
            <person name="Markowitz V."/>
            <person name="Hugenholtz P."/>
            <person name="Kyrpides N.C."/>
            <person name="Klenk H.P."/>
        </authorList>
    </citation>
    <scope>NUCLEOTIDE SEQUENCE [LARGE SCALE GENOMIC DNA]</scope>
    <source>
        <strain evidence="7">DSM 44928 / JCM 14897 / NBRC 102108 / NRRL B-24433 / ID139908</strain>
    </source>
</reference>
<dbReference type="SMART" id="SM00822">
    <property type="entry name" value="PKS_KR"/>
    <property type="match status" value="1"/>
</dbReference>
<dbReference type="Pfam" id="PF00106">
    <property type="entry name" value="adh_short"/>
    <property type="match status" value="1"/>
</dbReference>
<comment type="similarity">
    <text evidence="1 3">Belongs to the short-chain dehydrogenases/reductases (SDR) family.</text>
</comment>
<feature type="domain" description="Ketoreductase" evidence="5">
    <location>
        <begin position="12"/>
        <end position="185"/>
    </location>
</feature>
<dbReference type="InterPro" id="IPR036291">
    <property type="entry name" value="NAD(P)-bd_dom_sf"/>
</dbReference>
<dbReference type="KEGG" id="cai:Caci_0088"/>
<keyword evidence="7" id="KW-1185">Reference proteome</keyword>
<evidence type="ECO:0000259" key="5">
    <source>
        <dbReference type="SMART" id="SM00822"/>
    </source>
</evidence>
<evidence type="ECO:0000256" key="1">
    <source>
        <dbReference type="ARBA" id="ARBA00006484"/>
    </source>
</evidence>
<dbReference type="PRINTS" id="PR00081">
    <property type="entry name" value="GDHRDH"/>
</dbReference>
<organism evidence="6 7">
    <name type="scientific">Catenulispora acidiphila (strain DSM 44928 / JCM 14897 / NBRC 102108 / NRRL B-24433 / ID139908)</name>
    <dbReference type="NCBI Taxonomy" id="479433"/>
    <lineage>
        <taxon>Bacteria</taxon>
        <taxon>Bacillati</taxon>
        <taxon>Actinomycetota</taxon>
        <taxon>Actinomycetes</taxon>
        <taxon>Catenulisporales</taxon>
        <taxon>Catenulisporaceae</taxon>
        <taxon>Catenulispora</taxon>
    </lineage>
</organism>
<dbReference type="Proteomes" id="UP000000851">
    <property type="component" value="Chromosome"/>
</dbReference>
<proteinExistence type="inferred from homology"/>
<evidence type="ECO:0000256" key="3">
    <source>
        <dbReference type="RuleBase" id="RU000363"/>
    </source>
</evidence>
<dbReference type="NCBIfam" id="NF004526">
    <property type="entry name" value="PRK05872.1"/>
    <property type="match status" value="1"/>
</dbReference>
<dbReference type="PANTHER" id="PTHR44196:SF1">
    <property type="entry name" value="DEHYDROGENASE_REDUCTASE SDR FAMILY MEMBER 7B"/>
    <property type="match status" value="1"/>
</dbReference>
<gene>
    <name evidence="6" type="ordered locus">Caci_0088</name>
</gene>
<evidence type="ECO:0000256" key="4">
    <source>
        <dbReference type="SAM" id="MobiDB-lite"/>
    </source>
</evidence>
<evidence type="ECO:0000313" key="6">
    <source>
        <dbReference type="EMBL" id="ACU69043.1"/>
    </source>
</evidence>
<evidence type="ECO:0000313" key="7">
    <source>
        <dbReference type="Proteomes" id="UP000000851"/>
    </source>
</evidence>
<dbReference type="STRING" id="479433.Caci_0088"/>
<dbReference type="Gene3D" id="3.40.50.720">
    <property type="entry name" value="NAD(P)-binding Rossmann-like Domain"/>
    <property type="match status" value="1"/>
</dbReference>
<dbReference type="AlphaFoldDB" id="C7QHA4"/>
<evidence type="ECO:0000256" key="2">
    <source>
        <dbReference type="ARBA" id="ARBA00023002"/>
    </source>
</evidence>